<feature type="region of interest" description="Disordered" evidence="1">
    <location>
        <begin position="122"/>
        <end position="145"/>
    </location>
</feature>
<proteinExistence type="predicted"/>
<name>A0A6J6ZD68_9ZZZZ</name>
<protein>
    <submittedName>
        <fullName evidence="2">Unannotated protein</fullName>
    </submittedName>
</protein>
<sequence length="145" mass="16934">MSPIRRLWLRGKREPPDKSCGLQFQSRRLNRVGKHSIRHQSKLTRATQKLGDLRASPSCHADLSHVGAVRRDGTKRQATYRDRRCSYAELEDGRNRHSHRMKSSSLVQPKFGFRNDSCWRSHRTQASRHSPQRTHQSRVLNRATK</sequence>
<feature type="compositionally biased region" description="Basic residues" evidence="1">
    <location>
        <begin position="122"/>
        <end position="136"/>
    </location>
</feature>
<evidence type="ECO:0000256" key="1">
    <source>
        <dbReference type="SAM" id="MobiDB-lite"/>
    </source>
</evidence>
<dbReference type="EMBL" id="CAFAAL010000200">
    <property type="protein sequence ID" value="CAB4817566.1"/>
    <property type="molecule type" value="Genomic_DNA"/>
</dbReference>
<evidence type="ECO:0000313" key="2">
    <source>
        <dbReference type="EMBL" id="CAB4817566.1"/>
    </source>
</evidence>
<dbReference type="AlphaFoldDB" id="A0A6J6ZD68"/>
<organism evidence="2">
    <name type="scientific">freshwater metagenome</name>
    <dbReference type="NCBI Taxonomy" id="449393"/>
    <lineage>
        <taxon>unclassified sequences</taxon>
        <taxon>metagenomes</taxon>
        <taxon>ecological metagenomes</taxon>
    </lineage>
</organism>
<accession>A0A6J6ZD68</accession>
<reference evidence="2" key="1">
    <citation type="submission" date="2020-05" db="EMBL/GenBank/DDBJ databases">
        <authorList>
            <person name="Chiriac C."/>
            <person name="Salcher M."/>
            <person name="Ghai R."/>
            <person name="Kavagutti S V."/>
        </authorList>
    </citation>
    <scope>NUCLEOTIDE SEQUENCE</scope>
</reference>
<gene>
    <name evidence="2" type="ORF">UFOPK3004_01648</name>
</gene>